<dbReference type="InterPro" id="IPR000174">
    <property type="entry name" value="Chemokine_CXCR_1/2"/>
</dbReference>
<evidence type="ECO:0000256" key="11">
    <source>
        <dbReference type="ARBA" id="ARBA00023224"/>
    </source>
</evidence>
<keyword evidence="6 13" id="KW-0297">G-protein coupled receptor</keyword>
<dbReference type="PROSITE" id="PS50262">
    <property type="entry name" value="G_PROTEIN_RECEP_F1_2"/>
    <property type="match status" value="1"/>
</dbReference>
<evidence type="ECO:0000256" key="7">
    <source>
        <dbReference type="ARBA" id="ARBA00023136"/>
    </source>
</evidence>
<dbReference type="GO" id="GO:0016493">
    <property type="term" value="F:C-C chemokine receptor activity"/>
    <property type="evidence" value="ECO:0007669"/>
    <property type="project" value="TreeGrafter"/>
</dbReference>
<dbReference type="KEGG" id="els:105023730"/>
<keyword evidence="5 14" id="KW-1133">Transmembrane helix</keyword>
<evidence type="ECO:0000256" key="6">
    <source>
        <dbReference type="ARBA" id="ARBA00023040"/>
    </source>
</evidence>
<dbReference type="PANTHER" id="PTHR10489:SF930">
    <property type="entry name" value="C-X-C CHEMOKINE RECEPTOR TYPE 1-LIKE"/>
    <property type="match status" value="1"/>
</dbReference>
<dbReference type="GO" id="GO:0019722">
    <property type="term" value="P:calcium-mediated signaling"/>
    <property type="evidence" value="ECO:0007669"/>
    <property type="project" value="TreeGrafter"/>
</dbReference>
<dbReference type="GO" id="GO:0019957">
    <property type="term" value="F:C-C chemokine binding"/>
    <property type="evidence" value="ECO:0007669"/>
    <property type="project" value="TreeGrafter"/>
</dbReference>
<keyword evidence="11 13" id="KW-0807">Transducer</keyword>
<dbReference type="InterPro" id="IPR017452">
    <property type="entry name" value="GPCR_Rhodpsn_7TM"/>
</dbReference>
<feature type="transmembrane region" description="Helical" evidence="14">
    <location>
        <begin position="47"/>
        <end position="69"/>
    </location>
</feature>
<feature type="transmembrane region" description="Helical" evidence="14">
    <location>
        <begin position="156"/>
        <end position="178"/>
    </location>
</feature>
<feature type="transmembrane region" description="Helical" evidence="14">
    <location>
        <begin position="81"/>
        <end position="100"/>
    </location>
</feature>
<dbReference type="Pfam" id="PF00001">
    <property type="entry name" value="7tm_1"/>
    <property type="match status" value="1"/>
</dbReference>
<keyword evidence="4 13" id="KW-0812">Transmembrane</keyword>
<evidence type="ECO:0000256" key="13">
    <source>
        <dbReference type="RuleBase" id="RU000688"/>
    </source>
</evidence>
<evidence type="ECO:0000256" key="5">
    <source>
        <dbReference type="ARBA" id="ARBA00022989"/>
    </source>
</evidence>
<keyword evidence="2" id="KW-1003">Cell membrane</keyword>
<dbReference type="PROSITE" id="PS00237">
    <property type="entry name" value="G_PROTEIN_RECEP_F1_1"/>
    <property type="match status" value="1"/>
</dbReference>
<evidence type="ECO:0000313" key="17">
    <source>
        <dbReference type="Proteomes" id="UP000265140"/>
    </source>
</evidence>
<dbReference type="GO" id="GO:0006955">
    <property type="term" value="P:immune response"/>
    <property type="evidence" value="ECO:0007669"/>
    <property type="project" value="TreeGrafter"/>
</dbReference>
<sequence length="353" mass="39953">MAEHQIFENVGNYIDENYTYDNNFSLNLDTFKCSTQILPTGAVISLVFLQVVIFLLAVPGNLLVGLVIVSSRQLLTSSDIYLFHLMIADVQLALTVPFWAAEELHGWIFGDFMCKFLNLIRDINFYTSILFLVCISVDRYLAIVHTAQSRKARQMGCSWIICASVWGLGITLSLPALFNKAFLDENGRMLCTQQFAVDSATDWRLATRGLRHIVGFLLPLTVMVTCYGVTVARLLRTRCFQKHRAMRVIVAVVIAFLLCWTPYHLTMIADTLIRAKLVPYNCAVQTRMELTLHVTHNLALLHSCVNPVLYAFVGEKFRRNLVGLIQKTKRLERGSASRYSRSTSQTSEGNRVI</sequence>
<evidence type="ECO:0000256" key="1">
    <source>
        <dbReference type="ARBA" id="ARBA00004651"/>
    </source>
</evidence>
<evidence type="ECO:0000256" key="14">
    <source>
        <dbReference type="SAM" id="Phobius"/>
    </source>
</evidence>
<keyword evidence="17" id="KW-1185">Reference proteome</keyword>
<protein>
    <recommendedName>
        <fullName evidence="15">G-protein coupled receptors family 1 profile domain-containing protein</fullName>
    </recommendedName>
</protein>
<dbReference type="Gene3D" id="1.20.1070.10">
    <property type="entry name" value="Rhodopsin 7-helix transmembrane proteins"/>
    <property type="match status" value="1"/>
</dbReference>
<comment type="subunit">
    <text evidence="12">Interacts with IL8. Interacts with GNAI2.</text>
</comment>
<dbReference type="GeneTree" id="ENSGT01050000244848"/>
<organism evidence="16 17">
    <name type="scientific">Esox lucius</name>
    <name type="common">Northern pike</name>
    <dbReference type="NCBI Taxonomy" id="8010"/>
    <lineage>
        <taxon>Eukaryota</taxon>
        <taxon>Metazoa</taxon>
        <taxon>Chordata</taxon>
        <taxon>Craniata</taxon>
        <taxon>Vertebrata</taxon>
        <taxon>Euteleostomi</taxon>
        <taxon>Actinopterygii</taxon>
        <taxon>Neopterygii</taxon>
        <taxon>Teleostei</taxon>
        <taxon>Protacanthopterygii</taxon>
        <taxon>Esociformes</taxon>
        <taxon>Esocidae</taxon>
        <taxon>Esox</taxon>
    </lineage>
</organism>
<comment type="similarity">
    <text evidence="13">Belongs to the G-protein coupled receptor 1 family.</text>
</comment>
<evidence type="ECO:0000313" key="16">
    <source>
        <dbReference type="Ensembl" id="ENSELUP00000090015.1"/>
    </source>
</evidence>
<feature type="transmembrane region" description="Helical" evidence="14">
    <location>
        <begin position="123"/>
        <end position="144"/>
    </location>
</feature>
<dbReference type="InterPro" id="IPR000276">
    <property type="entry name" value="GPCR_Rhodpsn"/>
</dbReference>
<keyword evidence="7 14" id="KW-0472">Membrane</keyword>
<keyword evidence="8" id="KW-1015">Disulfide bond</keyword>
<dbReference type="Proteomes" id="UP000265140">
    <property type="component" value="Chromosome 22"/>
</dbReference>
<evidence type="ECO:0000256" key="4">
    <source>
        <dbReference type="ARBA" id="ARBA00022692"/>
    </source>
</evidence>
<dbReference type="GO" id="GO:0016494">
    <property type="term" value="F:C-X-C chemokine receptor activity"/>
    <property type="evidence" value="ECO:0007669"/>
    <property type="project" value="InterPro"/>
</dbReference>
<evidence type="ECO:0000256" key="9">
    <source>
        <dbReference type="ARBA" id="ARBA00023170"/>
    </source>
</evidence>
<evidence type="ECO:0000259" key="15">
    <source>
        <dbReference type="PROSITE" id="PS50262"/>
    </source>
</evidence>
<dbReference type="GO" id="GO:0030593">
    <property type="term" value="P:neutrophil chemotaxis"/>
    <property type="evidence" value="ECO:0007669"/>
    <property type="project" value="TreeGrafter"/>
</dbReference>
<dbReference type="Ensembl" id="ENSELUT00000088332.1">
    <property type="protein sequence ID" value="ENSELUP00000090015.1"/>
    <property type="gene ID" value="ENSELUG00000035489.1"/>
</dbReference>
<reference evidence="16" key="3">
    <citation type="submission" date="2025-09" db="UniProtKB">
        <authorList>
            <consortium name="Ensembl"/>
        </authorList>
    </citation>
    <scope>IDENTIFICATION</scope>
</reference>
<proteinExistence type="inferred from homology"/>
<dbReference type="SUPFAM" id="SSF81321">
    <property type="entry name" value="Family A G protein-coupled receptor-like"/>
    <property type="match status" value="1"/>
</dbReference>
<evidence type="ECO:0000256" key="10">
    <source>
        <dbReference type="ARBA" id="ARBA00023180"/>
    </source>
</evidence>
<comment type="subcellular location">
    <subcellularLocation>
        <location evidence="1">Cell membrane</location>
        <topology evidence="1">Multi-pass membrane protein</topology>
    </subcellularLocation>
</comment>
<dbReference type="PANTHER" id="PTHR10489">
    <property type="entry name" value="CELL ADHESION MOLECULE"/>
    <property type="match status" value="1"/>
</dbReference>
<feature type="transmembrane region" description="Helical" evidence="14">
    <location>
        <begin position="247"/>
        <end position="265"/>
    </location>
</feature>
<reference evidence="16" key="2">
    <citation type="submission" date="2025-08" db="UniProtKB">
        <authorList>
            <consortium name="Ensembl"/>
        </authorList>
    </citation>
    <scope>IDENTIFICATION</scope>
</reference>
<name>A0AAY5KP06_ESOLU</name>
<keyword evidence="3" id="KW-0145">Chemotaxis</keyword>
<evidence type="ECO:0000256" key="12">
    <source>
        <dbReference type="ARBA" id="ARBA00034130"/>
    </source>
</evidence>
<dbReference type="InterPro" id="IPR050119">
    <property type="entry name" value="CCR1-9-like"/>
</dbReference>
<feature type="transmembrane region" description="Helical" evidence="14">
    <location>
        <begin position="213"/>
        <end position="235"/>
    </location>
</feature>
<evidence type="ECO:0000256" key="8">
    <source>
        <dbReference type="ARBA" id="ARBA00023157"/>
    </source>
</evidence>
<reference evidence="16 17" key="1">
    <citation type="submission" date="2020-02" db="EMBL/GenBank/DDBJ databases">
        <title>Esox lucius (northern pike) genome, fEsoLuc1, primary haplotype.</title>
        <authorList>
            <person name="Myers G."/>
            <person name="Karagic N."/>
            <person name="Meyer A."/>
            <person name="Pippel M."/>
            <person name="Reichard M."/>
            <person name="Winkler S."/>
            <person name="Tracey A."/>
            <person name="Sims Y."/>
            <person name="Howe K."/>
            <person name="Rhie A."/>
            <person name="Formenti G."/>
            <person name="Durbin R."/>
            <person name="Fedrigo O."/>
            <person name="Jarvis E.D."/>
        </authorList>
    </citation>
    <scope>NUCLEOTIDE SEQUENCE [LARGE SCALE GENOMIC DNA]</scope>
</reference>
<dbReference type="RefSeq" id="XP_010891449.2">
    <property type="nucleotide sequence ID" value="XM_010893147.4"/>
</dbReference>
<evidence type="ECO:0000256" key="2">
    <source>
        <dbReference type="ARBA" id="ARBA00022475"/>
    </source>
</evidence>
<feature type="domain" description="G-protein coupled receptors family 1 profile" evidence="15">
    <location>
        <begin position="60"/>
        <end position="310"/>
    </location>
</feature>
<evidence type="ECO:0000256" key="3">
    <source>
        <dbReference type="ARBA" id="ARBA00022500"/>
    </source>
</evidence>
<keyword evidence="9 13" id="KW-0675">Receptor</keyword>
<dbReference type="GeneID" id="105023730"/>
<dbReference type="GO" id="GO:0009897">
    <property type="term" value="C:external side of plasma membrane"/>
    <property type="evidence" value="ECO:0007669"/>
    <property type="project" value="TreeGrafter"/>
</dbReference>
<dbReference type="GO" id="GO:0007204">
    <property type="term" value="P:positive regulation of cytosolic calcium ion concentration"/>
    <property type="evidence" value="ECO:0007669"/>
    <property type="project" value="TreeGrafter"/>
</dbReference>
<accession>A0AAY5KP06</accession>
<dbReference type="PRINTS" id="PR00237">
    <property type="entry name" value="GPCRRHODOPSN"/>
</dbReference>
<dbReference type="AlphaFoldDB" id="A0AAY5KP06"/>
<keyword evidence="10" id="KW-0325">Glycoprotein</keyword>
<dbReference type="PRINTS" id="PR00427">
    <property type="entry name" value="INTRLEUKIN8R"/>
</dbReference>